<gene>
    <name evidence="3" type="ORF">GCM10010508_06980</name>
</gene>
<reference evidence="3" key="2">
    <citation type="submission" date="2020-09" db="EMBL/GenBank/DDBJ databases">
        <authorList>
            <person name="Sun Q."/>
            <person name="Ohkuma M."/>
        </authorList>
    </citation>
    <scope>NUCLEOTIDE SEQUENCE</scope>
    <source>
        <strain evidence="3">JCM 4654</strain>
    </source>
</reference>
<feature type="compositionally biased region" description="Low complexity" evidence="2">
    <location>
        <begin position="43"/>
        <end position="53"/>
    </location>
</feature>
<evidence type="ECO:0000313" key="4">
    <source>
        <dbReference type="Proteomes" id="UP000608955"/>
    </source>
</evidence>
<dbReference type="Proteomes" id="UP000608955">
    <property type="component" value="Unassembled WGS sequence"/>
</dbReference>
<keyword evidence="1" id="KW-0175">Coiled coil</keyword>
<accession>A0A918XYX4</accession>
<evidence type="ECO:0000256" key="2">
    <source>
        <dbReference type="SAM" id="MobiDB-lite"/>
    </source>
</evidence>
<proteinExistence type="predicted"/>
<feature type="coiled-coil region" evidence="1">
    <location>
        <begin position="94"/>
        <end position="121"/>
    </location>
</feature>
<comment type="caution">
    <text evidence="3">The sequence shown here is derived from an EMBL/GenBank/DDBJ whole genome shotgun (WGS) entry which is preliminary data.</text>
</comment>
<sequence length="133" mass="14231">MSALKRHGPVRRDVKKGCCPPDGSAEPGASHLSGSAGRPVPTAAMTACGAARASPDPAVDDRWASLRASSRRLAELDTQQRHNNERVEMNKHEAALIAAKLKEVEDKVTRLEDLARRVLENARATSSAASSPR</sequence>
<evidence type="ECO:0000313" key="3">
    <source>
        <dbReference type="EMBL" id="GHD84994.1"/>
    </source>
</evidence>
<protein>
    <submittedName>
        <fullName evidence="3">Uncharacterized protein</fullName>
    </submittedName>
</protein>
<dbReference type="AlphaFoldDB" id="A0A918XYX4"/>
<keyword evidence="4" id="KW-1185">Reference proteome</keyword>
<organism evidence="3 4">
    <name type="scientific">Streptomyces naganishii JCM 4654</name>
    <dbReference type="NCBI Taxonomy" id="1306179"/>
    <lineage>
        <taxon>Bacteria</taxon>
        <taxon>Bacillati</taxon>
        <taxon>Actinomycetota</taxon>
        <taxon>Actinomycetes</taxon>
        <taxon>Kitasatosporales</taxon>
        <taxon>Streptomycetaceae</taxon>
        <taxon>Streptomyces</taxon>
    </lineage>
</organism>
<name>A0A918XYX4_9ACTN</name>
<reference evidence="3" key="1">
    <citation type="journal article" date="2014" name="Int. J. Syst. Evol. Microbiol.">
        <title>Complete genome sequence of Corynebacterium casei LMG S-19264T (=DSM 44701T), isolated from a smear-ripened cheese.</title>
        <authorList>
            <consortium name="US DOE Joint Genome Institute (JGI-PGF)"/>
            <person name="Walter F."/>
            <person name="Albersmeier A."/>
            <person name="Kalinowski J."/>
            <person name="Ruckert C."/>
        </authorList>
    </citation>
    <scope>NUCLEOTIDE SEQUENCE</scope>
    <source>
        <strain evidence="3">JCM 4654</strain>
    </source>
</reference>
<dbReference type="EMBL" id="BMVF01000002">
    <property type="protein sequence ID" value="GHD84994.1"/>
    <property type="molecule type" value="Genomic_DNA"/>
</dbReference>
<evidence type="ECO:0000256" key="1">
    <source>
        <dbReference type="SAM" id="Coils"/>
    </source>
</evidence>
<feature type="region of interest" description="Disordered" evidence="2">
    <location>
        <begin position="1"/>
        <end position="57"/>
    </location>
</feature>